<name>A0A2H3DTD2_ARMGA</name>
<gene>
    <name evidence="2" type="ORF">ARMGADRAFT_1008883</name>
</gene>
<dbReference type="EMBL" id="KZ293648">
    <property type="protein sequence ID" value="PBK98475.1"/>
    <property type="molecule type" value="Genomic_DNA"/>
</dbReference>
<dbReference type="InParanoid" id="A0A2H3DTD2"/>
<evidence type="ECO:0000256" key="1">
    <source>
        <dbReference type="SAM" id="MobiDB-lite"/>
    </source>
</evidence>
<dbReference type="Proteomes" id="UP000217790">
    <property type="component" value="Unassembled WGS sequence"/>
</dbReference>
<evidence type="ECO:0000313" key="2">
    <source>
        <dbReference type="EMBL" id="PBK98475.1"/>
    </source>
</evidence>
<evidence type="ECO:0000313" key="3">
    <source>
        <dbReference type="Proteomes" id="UP000217790"/>
    </source>
</evidence>
<accession>A0A2H3DTD2</accession>
<proteinExistence type="predicted"/>
<feature type="compositionally biased region" description="Basic and acidic residues" evidence="1">
    <location>
        <begin position="12"/>
        <end position="22"/>
    </location>
</feature>
<protein>
    <submittedName>
        <fullName evidence="2">Uncharacterized protein</fullName>
    </submittedName>
</protein>
<keyword evidence="3" id="KW-1185">Reference proteome</keyword>
<feature type="region of interest" description="Disordered" evidence="1">
    <location>
        <begin position="1"/>
        <end position="23"/>
    </location>
</feature>
<dbReference type="AlphaFoldDB" id="A0A2H3DTD2"/>
<sequence>MCVQSNQRHRGMHSEAYSRKGGQDTARVLVRTVATPISLALLDTVQWDQCSLSNVRLCAVLYSGHSSWRYAVGQCN</sequence>
<reference evidence="3" key="1">
    <citation type="journal article" date="2017" name="Nat. Ecol. Evol.">
        <title>Genome expansion and lineage-specific genetic innovations in the forest pathogenic fungi Armillaria.</title>
        <authorList>
            <person name="Sipos G."/>
            <person name="Prasanna A.N."/>
            <person name="Walter M.C."/>
            <person name="O'Connor E."/>
            <person name="Balint B."/>
            <person name="Krizsan K."/>
            <person name="Kiss B."/>
            <person name="Hess J."/>
            <person name="Varga T."/>
            <person name="Slot J."/>
            <person name="Riley R."/>
            <person name="Boka B."/>
            <person name="Rigling D."/>
            <person name="Barry K."/>
            <person name="Lee J."/>
            <person name="Mihaltcheva S."/>
            <person name="LaButti K."/>
            <person name="Lipzen A."/>
            <person name="Waldron R."/>
            <person name="Moloney N.M."/>
            <person name="Sperisen C."/>
            <person name="Kredics L."/>
            <person name="Vagvoelgyi C."/>
            <person name="Patrignani A."/>
            <person name="Fitzpatrick D."/>
            <person name="Nagy I."/>
            <person name="Doyle S."/>
            <person name="Anderson J.B."/>
            <person name="Grigoriev I.V."/>
            <person name="Gueldener U."/>
            <person name="Muensterkoetter M."/>
            <person name="Nagy L.G."/>
        </authorList>
    </citation>
    <scope>NUCLEOTIDE SEQUENCE [LARGE SCALE GENOMIC DNA]</scope>
    <source>
        <strain evidence="3">Ar21-2</strain>
    </source>
</reference>
<organism evidence="2 3">
    <name type="scientific">Armillaria gallica</name>
    <name type="common">Bulbous honey fungus</name>
    <name type="synonym">Armillaria bulbosa</name>
    <dbReference type="NCBI Taxonomy" id="47427"/>
    <lineage>
        <taxon>Eukaryota</taxon>
        <taxon>Fungi</taxon>
        <taxon>Dikarya</taxon>
        <taxon>Basidiomycota</taxon>
        <taxon>Agaricomycotina</taxon>
        <taxon>Agaricomycetes</taxon>
        <taxon>Agaricomycetidae</taxon>
        <taxon>Agaricales</taxon>
        <taxon>Marasmiineae</taxon>
        <taxon>Physalacriaceae</taxon>
        <taxon>Armillaria</taxon>
    </lineage>
</organism>